<dbReference type="Proteomes" id="UP000271974">
    <property type="component" value="Unassembled WGS sequence"/>
</dbReference>
<dbReference type="AlphaFoldDB" id="A0A3S1B4H5"/>
<protein>
    <recommendedName>
        <fullName evidence="5">Transmembrane protein 254</fullName>
    </recommendedName>
</protein>
<dbReference type="PANTHER" id="PTHR34104">
    <property type="entry name" value="TRANSMEMBRANE PROTEIN 254"/>
    <property type="match status" value="1"/>
</dbReference>
<evidence type="ECO:0000256" key="2">
    <source>
        <dbReference type="ARBA" id="ARBA00022692"/>
    </source>
</evidence>
<dbReference type="Pfam" id="PF14934">
    <property type="entry name" value="TMEM254"/>
    <property type="match status" value="1"/>
</dbReference>
<dbReference type="STRING" id="188477.A0A3S1B4H5"/>
<organism evidence="7 8">
    <name type="scientific">Elysia chlorotica</name>
    <name type="common">Eastern emerald elysia</name>
    <name type="synonym">Sea slug</name>
    <dbReference type="NCBI Taxonomy" id="188477"/>
    <lineage>
        <taxon>Eukaryota</taxon>
        <taxon>Metazoa</taxon>
        <taxon>Spiralia</taxon>
        <taxon>Lophotrochozoa</taxon>
        <taxon>Mollusca</taxon>
        <taxon>Gastropoda</taxon>
        <taxon>Heterobranchia</taxon>
        <taxon>Euthyneura</taxon>
        <taxon>Panpulmonata</taxon>
        <taxon>Sacoglossa</taxon>
        <taxon>Placobranchoidea</taxon>
        <taxon>Plakobranchidae</taxon>
        <taxon>Elysia</taxon>
    </lineage>
</organism>
<dbReference type="GO" id="GO:0016020">
    <property type="term" value="C:membrane"/>
    <property type="evidence" value="ECO:0007669"/>
    <property type="project" value="UniProtKB-SubCell"/>
</dbReference>
<feature type="compositionally biased region" description="Basic residues" evidence="6">
    <location>
        <begin position="1"/>
        <end position="11"/>
    </location>
</feature>
<dbReference type="PANTHER" id="PTHR34104:SF3">
    <property type="entry name" value="TRANSMEMBRANE PROTEIN 254"/>
    <property type="match status" value="1"/>
</dbReference>
<dbReference type="InterPro" id="IPR028110">
    <property type="entry name" value="TMEM254"/>
</dbReference>
<evidence type="ECO:0000256" key="6">
    <source>
        <dbReference type="SAM" id="MobiDB-lite"/>
    </source>
</evidence>
<dbReference type="OrthoDB" id="9984821at2759"/>
<keyword evidence="8" id="KW-1185">Reference proteome</keyword>
<keyword evidence="2" id="KW-0812">Transmembrane</keyword>
<dbReference type="EMBL" id="RQTK01000791">
    <property type="protein sequence ID" value="RUS74873.1"/>
    <property type="molecule type" value="Genomic_DNA"/>
</dbReference>
<keyword evidence="3" id="KW-1133">Transmembrane helix</keyword>
<comment type="caution">
    <text evidence="7">The sequence shown here is derived from an EMBL/GenBank/DDBJ whole genome shotgun (WGS) entry which is preliminary data.</text>
</comment>
<name>A0A3S1B4H5_ELYCH</name>
<evidence type="ECO:0000313" key="7">
    <source>
        <dbReference type="EMBL" id="RUS74873.1"/>
    </source>
</evidence>
<gene>
    <name evidence="7" type="ORF">EGW08_017361</name>
</gene>
<sequence>MALDKRNRRRQQPQNKSSSSFGNAKAGAQFFTLPHPFWMAAISFGLYLLAQSTVNPENIPGFLGPLRSLAYYMGTEHNNICVLLCVFATAAHCSEAAYAGKVCHDRGMTTGATVKWVASTFCFGFASLYKLLNKNSSKKV</sequence>
<keyword evidence="4" id="KW-0472">Membrane</keyword>
<evidence type="ECO:0000313" key="8">
    <source>
        <dbReference type="Proteomes" id="UP000271974"/>
    </source>
</evidence>
<reference evidence="7 8" key="1">
    <citation type="submission" date="2019-01" db="EMBL/GenBank/DDBJ databases">
        <title>A draft genome assembly of the solar-powered sea slug Elysia chlorotica.</title>
        <authorList>
            <person name="Cai H."/>
            <person name="Li Q."/>
            <person name="Fang X."/>
            <person name="Li J."/>
            <person name="Curtis N.E."/>
            <person name="Altenburger A."/>
            <person name="Shibata T."/>
            <person name="Feng M."/>
            <person name="Maeda T."/>
            <person name="Schwartz J.A."/>
            <person name="Shigenobu S."/>
            <person name="Lundholm N."/>
            <person name="Nishiyama T."/>
            <person name="Yang H."/>
            <person name="Hasebe M."/>
            <person name="Li S."/>
            <person name="Pierce S.K."/>
            <person name="Wang J."/>
        </authorList>
    </citation>
    <scope>NUCLEOTIDE SEQUENCE [LARGE SCALE GENOMIC DNA]</scope>
    <source>
        <strain evidence="7">EC2010</strain>
        <tissue evidence="7">Whole organism of an adult</tissue>
    </source>
</reference>
<feature type="region of interest" description="Disordered" evidence="6">
    <location>
        <begin position="1"/>
        <end position="22"/>
    </location>
</feature>
<proteinExistence type="predicted"/>
<comment type="subcellular location">
    <subcellularLocation>
        <location evidence="1">Membrane</location>
        <topology evidence="1">Multi-pass membrane protein</topology>
    </subcellularLocation>
</comment>
<evidence type="ECO:0000256" key="1">
    <source>
        <dbReference type="ARBA" id="ARBA00004141"/>
    </source>
</evidence>
<evidence type="ECO:0000256" key="3">
    <source>
        <dbReference type="ARBA" id="ARBA00022989"/>
    </source>
</evidence>
<evidence type="ECO:0000256" key="4">
    <source>
        <dbReference type="ARBA" id="ARBA00023136"/>
    </source>
</evidence>
<accession>A0A3S1B4H5</accession>
<evidence type="ECO:0000256" key="5">
    <source>
        <dbReference type="ARBA" id="ARBA00034834"/>
    </source>
</evidence>